<protein>
    <recommendedName>
        <fullName evidence="12">Aquaporin-like protein</fullName>
    </recommendedName>
</protein>
<keyword evidence="7 9" id="KW-0472">Membrane</keyword>
<sequence length="314" mass="34167">MAPMLPHAKFWRSERDAETLPKPTTILPFAGRIGANQEFSLDRDNCTQIELLQKFPDAAPWIPLRDALSFRHLLEVELWKAAIVEAIDRSDDNLKALGTCLLVYLTCFVAVGLGNTVKSVSLPHYLAETLALTRRRDFKTQALVPSLLGGLTAILVLPLFIFAAGPVSGAHLNPTITIATLFARLATLPRCILYVGFQILGGTIAGLLLRASFDTRSFIVPGCFIDSSKVSVGSAFAIEFTTDLALIFLSFSVGLDPRQRTIFGPALGPIFVGIVLGMCTFVTGFSRLEILHVASGQWLARTLLHTTGYIGLRP</sequence>
<dbReference type="PROSITE" id="PS00221">
    <property type="entry name" value="MIP"/>
    <property type="match status" value="1"/>
</dbReference>
<gene>
    <name evidence="10" type="ORF">N7492_010519</name>
</gene>
<reference evidence="10" key="2">
    <citation type="journal article" date="2023" name="IMA Fungus">
        <title>Comparative genomic study of the Penicillium genus elucidates a diverse pangenome and 15 lateral gene transfer events.</title>
        <authorList>
            <person name="Petersen C."/>
            <person name="Sorensen T."/>
            <person name="Nielsen M.R."/>
            <person name="Sondergaard T.E."/>
            <person name="Sorensen J.L."/>
            <person name="Fitzpatrick D.A."/>
            <person name="Frisvad J.C."/>
            <person name="Nielsen K.L."/>
        </authorList>
    </citation>
    <scope>NUCLEOTIDE SEQUENCE</scope>
    <source>
        <strain evidence="10">IBT 21917</strain>
    </source>
</reference>
<proteinExistence type="inferred from homology"/>
<dbReference type="AlphaFoldDB" id="A0A9W9HNQ5"/>
<evidence type="ECO:0000313" key="11">
    <source>
        <dbReference type="Proteomes" id="UP001146351"/>
    </source>
</evidence>
<comment type="caution">
    <text evidence="10">The sequence shown here is derived from an EMBL/GenBank/DDBJ whole genome shotgun (WGS) entry which is preliminary data.</text>
</comment>
<reference evidence="10" key="1">
    <citation type="submission" date="2022-11" db="EMBL/GenBank/DDBJ databases">
        <authorList>
            <person name="Petersen C."/>
        </authorList>
    </citation>
    <scope>NUCLEOTIDE SEQUENCE</scope>
    <source>
        <strain evidence="10">IBT 21917</strain>
    </source>
</reference>
<evidence type="ECO:0000256" key="1">
    <source>
        <dbReference type="ARBA" id="ARBA00004651"/>
    </source>
</evidence>
<dbReference type="GO" id="GO:0005886">
    <property type="term" value="C:plasma membrane"/>
    <property type="evidence" value="ECO:0007669"/>
    <property type="project" value="UniProtKB-SubCell"/>
</dbReference>
<comment type="subcellular location">
    <subcellularLocation>
        <location evidence="1">Cell membrane</location>
        <topology evidence="1">Multi-pass membrane protein</topology>
    </subcellularLocation>
</comment>
<keyword evidence="3 8" id="KW-0813">Transport</keyword>
<evidence type="ECO:0000256" key="4">
    <source>
        <dbReference type="ARBA" id="ARBA00022475"/>
    </source>
</evidence>
<evidence type="ECO:0000256" key="5">
    <source>
        <dbReference type="ARBA" id="ARBA00022692"/>
    </source>
</evidence>
<evidence type="ECO:0000256" key="7">
    <source>
        <dbReference type="ARBA" id="ARBA00023136"/>
    </source>
</evidence>
<dbReference type="OrthoDB" id="3222at2759"/>
<dbReference type="Proteomes" id="UP001146351">
    <property type="component" value="Unassembled WGS sequence"/>
</dbReference>
<dbReference type="Gene3D" id="1.20.1080.10">
    <property type="entry name" value="Glycerol uptake facilitator protein"/>
    <property type="match status" value="1"/>
</dbReference>
<evidence type="ECO:0000313" key="10">
    <source>
        <dbReference type="EMBL" id="KAJ5152224.1"/>
    </source>
</evidence>
<evidence type="ECO:0000256" key="9">
    <source>
        <dbReference type="SAM" id="Phobius"/>
    </source>
</evidence>
<keyword evidence="4" id="KW-1003">Cell membrane</keyword>
<dbReference type="InterPro" id="IPR000425">
    <property type="entry name" value="MIP"/>
</dbReference>
<accession>A0A9W9HNQ5</accession>
<dbReference type="PRINTS" id="PR00783">
    <property type="entry name" value="MINTRINSICP"/>
</dbReference>
<evidence type="ECO:0000256" key="6">
    <source>
        <dbReference type="ARBA" id="ARBA00022989"/>
    </source>
</evidence>
<keyword evidence="5 8" id="KW-0812">Transmembrane</keyword>
<keyword evidence="11" id="KW-1185">Reference proteome</keyword>
<dbReference type="Pfam" id="PF00230">
    <property type="entry name" value="MIP"/>
    <property type="match status" value="1"/>
</dbReference>
<dbReference type="InterPro" id="IPR034294">
    <property type="entry name" value="Aquaporin_transptr"/>
</dbReference>
<dbReference type="InterPro" id="IPR023271">
    <property type="entry name" value="Aquaporin-like"/>
</dbReference>
<dbReference type="PANTHER" id="PTHR19139">
    <property type="entry name" value="AQUAPORIN TRANSPORTER"/>
    <property type="match status" value="1"/>
</dbReference>
<organism evidence="10 11">
    <name type="scientific">Penicillium capsulatum</name>
    <dbReference type="NCBI Taxonomy" id="69766"/>
    <lineage>
        <taxon>Eukaryota</taxon>
        <taxon>Fungi</taxon>
        <taxon>Dikarya</taxon>
        <taxon>Ascomycota</taxon>
        <taxon>Pezizomycotina</taxon>
        <taxon>Eurotiomycetes</taxon>
        <taxon>Eurotiomycetidae</taxon>
        <taxon>Eurotiales</taxon>
        <taxon>Aspergillaceae</taxon>
        <taxon>Penicillium</taxon>
    </lineage>
</organism>
<evidence type="ECO:0000256" key="8">
    <source>
        <dbReference type="RuleBase" id="RU000477"/>
    </source>
</evidence>
<evidence type="ECO:0000256" key="2">
    <source>
        <dbReference type="ARBA" id="ARBA00006175"/>
    </source>
</evidence>
<feature type="transmembrane region" description="Helical" evidence="9">
    <location>
        <begin position="142"/>
        <end position="167"/>
    </location>
</feature>
<comment type="similarity">
    <text evidence="2 8">Belongs to the MIP/aquaporin (TC 1.A.8) family.</text>
</comment>
<dbReference type="SUPFAM" id="SSF81338">
    <property type="entry name" value="Aquaporin-like"/>
    <property type="match status" value="1"/>
</dbReference>
<feature type="transmembrane region" description="Helical" evidence="9">
    <location>
        <begin position="230"/>
        <end position="251"/>
    </location>
</feature>
<keyword evidence="6 9" id="KW-1133">Transmembrane helix</keyword>
<evidence type="ECO:0008006" key="12">
    <source>
        <dbReference type="Google" id="ProtNLM"/>
    </source>
</evidence>
<name>A0A9W9HNQ5_9EURO</name>
<feature type="transmembrane region" description="Helical" evidence="9">
    <location>
        <begin position="263"/>
        <end position="285"/>
    </location>
</feature>
<dbReference type="InterPro" id="IPR022357">
    <property type="entry name" value="MIP_CS"/>
</dbReference>
<dbReference type="PANTHER" id="PTHR19139:SF199">
    <property type="entry name" value="MIP17260P"/>
    <property type="match status" value="1"/>
</dbReference>
<feature type="transmembrane region" description="Helical" evidence="9">
    <location>
        <begin position="187"/>
        <end position="209"/>
    </location>
</feature>
<dbReference type="EMBL" id="JAPQKO010000008">
    <property type="protein sequence ID" value="KAJ5152224.1"/>
    <property type="molecule type" value="Genomic_DNA"/>
</dbReference>
<evidence type="ECO:0000256" key="3">
    <source>
        <dbReference type="ARBA" id="ARBA00022448"/>
    </source>
</evidence>
<dbReference type="GO" id="GO:0015250">
    <property type="term" value="F:water channel activity"/>
    <property type="evidence" value="ECO:0007669"/>
    <property type="project" value="TreeGrafter"/>
</dbReference>